<evidence type="ECO:0000313" key="2">
    <source>
        <dbReference type="Proteomes" id="UP001209878"/>
    </source>
</evidence>
<dbReference type="AlphaFoldDB" id="A0AAD9NCP5"/>
<keyword evidence="2" id="KW-1185">Reference proteome</keyword>
<dbReference type="SUPFAM" id="SSF56219">
    <property type="entry name" value="DNase I-like"/>
    <property type="match status" value="1"/>
</dbReference>
<reference evidence="1" key="1">
    <citation type="journal article" date="2023" name="Mol. Biol. Evol.">
        <title>Third-Generation Sequencing Reveals the Adaptive Role of the Epigenome in Three Deep-Sea Polychaetes.</title>
        <authorList>
            <person name="Perez M."/>
            <person name="Aroh O."/>
            <person name="Sun Y."/>
            <person name="Lan Y."/>
            <person name="Juniper S.K."/>
            <person name="Young C.R."/>
            <person name="Angers B."/>
            <person name="Qian P.Y."/>
        </authorList>
    </citation>
    <scope>NUCLEOTIDE SEQUENCE</scope>
    <source>
        <strain evidence="1">R07B-5</strain>
    </source>
</reference>
<dbReference type="Proteomes" id="UP001209878">
    <property type="component" value="Unassembled WGS sequence"/>
</dbReference>
<proteinExistence type="predicted"/>
<evidence type="ECO:0000313" key="1">
    <source>
        <dbReference type="EMBL" id="KAK2163733.1"/>
    </source>
</evidence>
<protein>
    <recommendedName>
        <fullName evidence="3">Reverse transcriptase domain-containing protein</fullName>
    </recommendedName>
</protein>
<sequence>MSNPYENKEAFYNQLARMLNGIPRTDKLLLIGYFNTRIERDNDKWPLVTGKHGIWKCNSMFKQKDERKTTWMHPRSGHWYMIDFIVTTCWYKMDIHYTRAFRGANCWTDRQMLRSKVAFRIRKFAPQARQLQKHTRALKSDWWERKAVELQRVADRNNIKGFYNGLKEVWGPKKKGHVYLKSTDGMETFPDSKKVQPRWSEHFQKLLNEFGDIDHEGVDNIPQRITKTSLDEIPTMTKMARAIIGLKDGKHLCEVWKRGEDNLFSRLHQLITNSLKAGKIFAGILHNSLSTHITPIVVPEAQCGFIGNRSTVDMTHCQGQPRLCTGPTLFSIVLSAMLDDTFRDMGVAAIYTDGALTDSTSHTSERRPRLLGY</sequence>
<gene>
    <name evidence="1" type="ORF">NP493_1449g00003</name>
</gene>
<name>A0AAD9NCP5_RIDPI</name>
<dbReference type="InterPro" id="IPR036691">
    <property type="entry name" value="Endo/exonu/phosph_ase_sf"/>
</dbReference>
<organism evidence="1 2">
    <name type="scientific">Ridgeia piscesae</name>
    <name type="common">Tubeworm</name>
    <dbReference type="NCBI Taxonomy" id="27915"/>
    <lineage>
        <taxon>Eukaryota</taxon>
        <taxon>Metazoa</taxon>
        <taxon>Spiralia</taxon>
        <taxon>Lophotrochozoa</taxon>
        <taxon>Annelida</taxon>
        <taxon>Polychaeta</taxon>
        <taxon>Sedentaria</taxon>
        <taxon>Canalipalpata</taxon>
        <taxon>Sabellida</taxon>
        <taxon>Siboglinidae</taxon>
        <taxon>Ridgeia</taxon>
    </lineage>
</organism>
<accession>A0AAD9NCP5</accession>
<comment type="caution">
    <text evidence="1">The sequence shown here is derived from an EMBL/GenBank/DDBJ whole genome shotgun (WGS) entry which is preliminary data.</text>
</comment>
<dbReference type="EMBL" id="JAODUO010001447">
    <property type="protein sequence ID" value="KAK2163733.1"/>
    <property type="molecule type" value="Genomic_DNA"/>
</dbReference>
<evidence type="ECO:0008006" key="3">
    <source>
        <dbReference type="Google" id="ProtNLM"/>
    </source>
</evidence>